<reference evidence="2 3" key="1">
    <citation type="submission" date="2009-10" db="EMBL/GenBank/DDBJ databases">
        <title>Complete sequence of Halothiobacillus neapolitanus c2.</title>
        <authorList>
            <consortium name="US DOE Joint Genome Institute"/>
            <person name="Lucas S."/>
            <person name="Copeland A."/>
            <person name="Lapidus A."/>
            <person name="Glavina del Rio T."/>
            <person name="Tice H."/>
            <person name="Bruce D."/>
            <person name="Goodwin L."/>
            <person name="Pitluck S."/>
            <person name="Davenport K."/>
            <person name="Brettin T."/>
            <person name="Detter J.C."/>
            <person name="Han C."/>
            <person name="Tapia R."/>
            <person name="Larimer F."/>
            <person name="Land M."/>
            <person name="Hauser L."/>
            <person name="Kyrpides N."/>
            <person name="Mikhailova N."/>
            <person name="Kerfeld C."/>
            <person name="Cannon G."/>
            <person name="Heinhort S."/>
        </authorList>
    </citation>
    <scope>NUCLEOTIDE SEQUENCE [LARGE SCALE GENOMIC DNA]</scope>
    <source>
        <strain evidence="3">ATCC 23641 / c2</strain>
    </source>
</reference>
<dbReference type="HOGENOM" id="CLU_2806506_0_0_6"/>
<evidence type="ECO:0000256" key="1">
    <source>
        <dbReference type="SAM" id="Phobius"/>
    </source>
</evidence>
<dbReference type="EMBL" id="CP001801">
    <property type="protein sequence ID" value="ACX97122.1"/>
    <property type="molecule type" value="Genomic_DNA"/>
</dbReference>
<accession>D0KX02</accession>
<proteinExistence type="predicted"/>
<name>D0KX02_HALNC</name>
<gene>
    <name evidence="2" type="ordered locus">Hneap_2312</name>
</gene>
<dbReference type="KEGG" id="hna:Hneap_2312"/>
<evidence type="ECO:0000313" key="3">
    <source>
        <dbReference type="Proteomes" id="UP000009102"/>
    </source>
</evidence>
<dbReference type="RefSeq" id="WP_012825153.1">
    <property type="nucleotide sequence ID" value="NC_013422.1"/>
</dbReference>
<keyword evidence="3" id="KW-1185">Reference proteome</keyword>
<sequence length="67" mass="7313">MRSHGLKHRYPKYGAPSSCQHGAALVEYIIIAFLFVLLLVAGPNVMHQLALALGQAYQSFVFVLSAP</sequence>
<evidence type="ECO:0000313" key="2">
    <source>
        <dbReference type="EMBL" id="ACX97122.1"/>
    </source>
</evidence>
<dbReference type="Proteomes" id="UP000009102">
    <property type="component" value="Chromosome"/>
</dbReference>
<keyword evidence="1" id="KW-0812">Transmembrane</keyword>
<feature type="transmembrane region" description="Helical" evidence="1">
    <location>
        <begin position="21"/>
        <end position="41"/>
    </location>
</feature>
<protein>
    <submittedName>
        <fullName evidence="2">Uncharacterized protein</fullName>
    </submittedName>
</protein>
<keyword evidence="1" id="KW-1133">Transmembrane helix</keyword>
<dbReference type="STRING" id="555778.Hneap_2312"/>
<dbReference type="AlphaFoldDB" id="D0KX02"/>
<organism evidence="2 3">
    <name type="scientific">Halothiobacillus neapolitanus (strain ATCC 23641 / DSM 15147 / CIP 104769 / NCIMB 8539 / c2)</name>
    <name type="common">Thiobacillus neapolitanus</name>
    <dbReference type="NCBI Taxonomy" id="555778"/>
    <lineage>
        <taxon>Bacteria</taxon>
        <taxon>Pseudomonadati</taxon>
        <taxon>Pseudomonadota</taxon>
        <taxon>Gammaproteobacteria</taxon>
        <taxon>Chromatiales</taxon>
        <taxon>Halothiobacillaceae</taxon>
        <taxon>Halothiobacillus</taxon>
    </lineage>
</organism>
<keyword evidence="1" id="KW-0472">Membrane</keyword>